<feature type="region of interest" description="Disordered" evidence="1">
    <location>
        <begin position="1"/>
        <end position="29"/>
    </location>
</feature>
<sequence>MDVDSGPGEAIQPPESTDGRVFYRPSPDTYKPRKKVLDEAEIETVTADWHFSDEFVSTQEPGSLVENKLPWQVKWYLRFVPPKSPEELEIGKHWRYDAPSLDGLLSVAPEKPTVLTPTPLGGLKSMAMKVLSGIVQDSLAQNSFQKACEGYITRDTAGSTVSSQLRMPEGQSGNKRSILEAYTSQKEKAKTAKTS</sequence>
<dbReference type="RefSeq" id="XP_012769963.1">
    <property type="nucleotide sequence ID" value="XM_012914509.1"/>
</dbReference>
<gene>
    <name evidence="2" type="ORF">BBBOND_0402650</name>
</gene>
<keyword evidence="3" id="KW-1185">Reference proteome</keyword>
<name>A0A061DCG3_BABBI</name>
<evidence type="ECO:0000313" key="3">
    <source>
        <dbReference type="Proteomes" id="UP000033188"/>
    </source>
</evidence>
<feature type="region of interest" description="Disordered" evidence="1">
    <location>
        <begin position="158"/>
        <end position="195"/>
    </location>
</feature>
<feature type="compositionally biased region" description="Polar residues" evidence="1">
    <location>
        <begin position="158"/>
        <end position="175"/>
    </location>
</feature>
<dbReference type="OMA" id="YWSYEAP"/>
<dbReference type="EMBL" id="LK391710">
    <property type="protein sequence ID" value="CDR97777.1"/>
    <property type="molecule type" value="Genomic_DNA"/>
</dbReference>
<dbReference type="OrthoDB" id="365493at2759"/>
<dbReference type="AlphaFoldDB" id="A0A061DCG3"/>
<evidence type="ECO:0000256" key="1">
    <source>
        <dbReference type="SAM" id="MobiDB-lite"/>
    </source>
</evidence>
<dbReference type="KEGG" id="bbig:BBBOND_0402650"/>
<dbReference type="GeneID" id="24566318"/>
<protein>
    <submittedName>
        <fullName evidence="2">Uncharacterized protein</fullName>
    </submittedName>
</protein>
<evidence type="ECO:0000313" key="2">
    <source>
        <dbReference type="EMBL" id="CDR97777.1"/>
    </source>
</evidence>
<dbReference type="VEuPathDB" id="PiroplasmaDB:BBBOND_0402650"/>
<accession>A0A061DCG3</accession>
<proteinExistence type="predicted"/>
<reference evidence="3" key="1">
    <citation type="journal article" date="2014" name="Nucleic Acids Res.">
        <title>The evolutionary dynamics of variant antigen genes in Babesia reveal a history of genomic innovation underlying host-parasite interaction.</title>
        <authorList>
            <person name="Jackson A.P."/>
            <person name="Otto T.D."/>
            <person name="Darby A."/>
            <person name="Ramaprasad A."/>
            <person name="Xia D."/>
            <person name="Echaide I.E."/>
            <person name="Farber M."/>
            <person name="Gahlot S."/>
            <person name="Gamble J."/>
            <person name="Gupta D."/>
            <person name="Gupta Y."/>
            <person name="Jackson L."/>
            <person name="Malandrin L."/>
            <person name="Malas T.B."/>
            <person name="Moussa E."/>
            <person name="Nair M."/>
            <person name="Reid A.J."/>
            <person name="Sanders M."/>
            <person name="Sharma J."/>
            <person name="Tracey A."/>
            <person name="Quail M.A."/>
            <person name="Weir W."/>
            <person name="Wastling J.M."/>
            <person name="Hall N."/>
            <person name="Willadsen P."/>
            <person name="Lingelbach K."/>
            <person name="Shiels B."/>
            <person name="Tait A."/>
            <person name="Berriman M."/>
            <person name="Allred D.R."/>
            <person name="Pain A."/>
        </authorList>
    </citation>
    <scope>NUCLEOTIDE SEQUENCE [LARGE SCALE GENOMIC DNA]</scope>
    <source>
        <strain evidence="3">Bond</strain>
    </source>
</reference>
<feature type="compositionally biased region" description="Basic and acidic residues" evidence="1">
    <location>
        <begin position="185"/>
        <end position="195"/>
    </location>
</feature>
<dbReference type="Proteomes" id="UP000033188">
    <property type="component" value="Chromosome 4"/>
</dbReference>
<organism evidence="2 3">
    <name type="scientific">Babesia bigemina</name>
    <dbReference type="NCBI Taxonomy" id="5866"/>
    <lineage>
        <taxon>Eukaryota</taxon>
        <taxon>Sar</taxon>
        <taxon>Alveolata</taxon>
        <taxon>Apicomplexa</taxon>
        <taxon>Aconoidasida</taxon>
        <taxon>Piroplasmida</taxon>
        <taxon>Babesiidae</taxon>
        <taxon>Babesia</taxon>
    </lineage>
</organism>